<evidence type="ECO:0000256" key="4">
    <source>
        <dbReference type="ARBA" id="ARBA00023136"/>
    </source>
</evidence>
<dbReference type="AlphaFoldDB" id="A0AAP8LAB0"/>
<dbReference type="GO" id="GO:0140359">
    <property type="term" value="F:ABC-type transporter activity"/>
    <property type="evidence" value="ECO:0007669"/>
    <property type="project" value="InterPro"/>
</dbReference>
<proteinExistence type="predicted"/>
<dbReference type="InterPro" id="IPR011527">
    <property type="entry name" value="ABC1_TM_dom"/>
</dbReference>
<feature type="non-terminal residue" evidence="7">
    <location>
        <position position="105"/>
    </location>
</feature>
<comment type="subcellular location">
    <subcellularLocation>
        <location evidence="1">Cell membrane</location>
        <topology evidence="1">Multi-pass membrane protein</topology>
    </subcellularLocation>
</comment>
<keyword evidence="4 5" id="KW-0472">Membrane</keyword>
<evidence type="ECO:0000256" key="5">
    <source>
        <dbReference type="SAM" id="Phobius"/>
    </source>
</evidence>
<dbReference type="Gene3D" id="1.20.1560.10">
    <property type="entry name" value="ABC transporter type 1, transmembrane domain"/>
    <property type="match status" value="1"/>
</dbReference>
<evidence type="ECO:0000256" key="1">
    <source>
        <dbReference type="ARBA" id="ARBA00004651"/>
    </source>
</evidence>
<evidence type="ECO:0000313" key="7">
    <source>
        <dbReference type="EMBL" id="PKD78515.1"/>
    </source>
</evidence>
<evidence type="ECO:0000313" key="8">
    <source>
        <dbReference type="Proteomes" id="UP000233549"/>
    </source>
</evidence>
<feature type="domain" description="ABC transmembrane type-1" evidence="6">
    <location>
        <begin position="28"/>
        <end position="105"/>
    </location>
</feature>
<comment type="caution">
    <text evidence="7">The sequence shown here is derived from an EMBL/GenBank/DDBJ whole genome shotgun (WGS) entry which is preliminary data.</text>
</comment>
<gene>
    <name evidence="7" type="ORF">CWS33_29895</name>
</gene>
<dbReference type="Pfam" id="PF00664">
    <property type="entry name" value="ABC_membrane"/>
    <property type="match status" value="1"/>
</dbReference>
<protein>
    <submittedName>
        <fullName evidence="7">Lipid ABC transporter permease/ATP-binding protein</fullName>
    </submittedName>
</protein>
<dbReference type="EMBL" id="PITP01000550">
    <property type="protein sequence ID" value="PKD78515.1"/>
    <property type="molecule type" value="Genomic_DNA"/>
</dbReference>
<name>A0AAP8LAB0_ECOLX</name>
<dbReference type="SUPFAM" id="SSF90123">
    <property type="entry name" value="ABC transporter transmembrane region"/>
    <property type="match status" value="1"/>
</dbReference>
<evidence type="ECO:0000259" key="6">
    <source>
        <dbReference type="PROSITE" id="PS50929"/>
    </source>
</evidence>
<dbReference type="GO" id="GO:0005524">
    <property type="term" value="F:ATP binding"/>
    <property type="evidence" value="ECO:0007669"/>
    <property type="project" value="InterPro"/>
</dbReference>
<evidence type="ECO:0000256" key="2">
    <source>
        <dbReference type="ARBA" id="ARBA00022692"/>
    </source>
</evidence>
<evidence type="ECO:0000256" key="3">
    <source>
        <dbReference type="ARBA" id="ARBA00022989"/>
    </source>
</evidence>
<feature type="transmembrane region" description="Helical" evidence="5">
    <location>
        <begin position="64"/>
        <end position="97"/>
    </location>
</feature>
<dbReference type="Proteomes" id="UP000233549">
    <property type="component" value="Unassembled WGS sequence"/>
</dbReference>
<accession>A0AAP8LAB0</accession>
<organism evidence="7 8">
    <name type="scientific">Escherichia coli</name>
    <dbReference type="NCBI Taxonomy" id="562"/>
    <lineage>
        <taxon>Bacteria</taxon>
        <taxon>Pseudomonadati</taxon>
        <taxon>Pseudomonadota</taxon>
        <taxon>Gammaproteobacteria</taxon>
        <taxon>Enterobacterales</taxon>
        <taxon>Enterobacteriaceae</taxon>
        <taxon>Escherichia</taxon>
    </lineage>
</organism>
<reference evidence="7 8" key="1">
    <citation type="submission" date="2017-12" db="EMBL/GenBank/DDBJ databases">
        <title>Rapid rising of carbapenem-resistant Enterobacteriaceae(CRE) and emergence of colistin resistance genemcr-1 in CRE in the hospital of Henan, China.</title>
        <authorList>
            <person name="Sun Q."/>
            <person name="Zhang R."/>
            <person name="Li Y."/>
            <person name="Shen Y."/>
            <person name="Zhang Y."/>
            <person name="Yang J."/>
            <person name="Shu L."/>
            <person name="Zhou H."/>
            <person name="Wang Y."/>
            <person name="Wang B."/>
            <person name="Shen Z."/>
        </authorList>
    </citation>
    <scope>NUCLEOTIDE SEQUENCE [LARGE SCALE GENOMIC DNA]</scope>
    <source>
        <strain evidence="7 8">3512</strain>
    </source>
</reference>
<dbReference type="PROSITE" id="PS50929">
    <property type="entry name" value="ABC_TM1F"/>
    <property type="match status" value="1"/>
</dbReference>
<dbReference type="RefSeq" id="WP_249823249.1">
    <property type="nucleotide sequence ID" value="NZ_PITP01000550.1"/>
</dbReference>
<dbReference type="GO" id="GO:0005886">
    <property type="term" value="C:plasma membrane"/>
    <property type="evidence" value="ECO:0007669"/>
    <property type="project" value="UniProtKB-SubCell"/>
</dbReference>
<sequence>MMNDKDLSTWPTFRRLWPMITPFKTGLIVSAIALIMNAAGDTLMLSLLKPLLDDGFGKTDSSVLVWMPLAVIALMLMRGVTSFVSSYCISWVSGMVVMQMRRRLF</sequence>
<keyword evidence="3 5" id="KW-1133">Transmembrane helix</keyword>
<keyword evidence="2 5" id="KW-0812">Transmembrane</keyword>
<dbReference type="InterPro" id="IPR036640">
    <property type="entry name" value="ABC1_TM_sf"/>
</dbReference>